<dbReference type="AlphaFoldDB" id="X1SAL0"/>
<dbReference type="EMBL" id="BARW01021613">
    <property type="protein sequence ID" value="GAI90052.1"/>
    <property type="molecule type" value="Genomic_DNA"/>
</dbReference>
<proteinExistence type="predicted"/>
<feature type="non-terminal residue" evidence="1">
    <location>
        <position position="1"/>
    </location>
</feature>
<name>X1SAL0_9ZZZZ</name>
<gene>
    <name evidence="1" type="ORF">S12H4_36276</name>
</gene>
<protein>
    <submittedName>
        <fullName evidence="1">Uncharacterized protein</fullName>
    </submittedName>
</protein>
<evidence type="ECO:0000313" key="1">
    <source>
        <dbReference type="EMBL" id="GAI90052.1"/>
    </source>
</evidence>
<accession>X1SAL0</accession>
<comment type="caution">
    <text evidence="1">The sequence shown here is derived from an EMBL/GenBank/DDBJ whole genome shotgun (WGS) entry which is preliminary data.</text>
</comment>
<feature type="non-terminal residue" evidence="1">
    <location>
        <position position="269"/>
    </location>
</feature>
<sequence>RRDPSLSNLDQRLRKIGIHPDYFDVYKTLAYQIPPVADIITMAVREAFTPAIAEQFGQYEDFPADFAKYAAMKGLDEDWAKRYWAAHWSLPSPQQGFQMLHRGVINQDELDMLLRALDVMPFWRDKLTAIAYRPLTRVDVRRMYKQGVLTEAEVFESYLDQGYAEENAKRMAEFTVKQTLASLSKFTSGDIVKAFAGRMLTAGDAKSLLRSIGIRDEDAQYIVSTAEYKRQWAFTDQQIAGIRNLYKKRVYDADQTRDKLGRLNLPSDQ</sequence>
<organism evidence="1">
    <name type="scientific">marine sediment metagenome</name>
    <dbReference type="NCBI Taxonomy" id="412755"/>
    <lineage>
        <taxon>unclassified sequences</taxon>
        <taxon>metagenomes</taxon>
        <taxon>ecological metagenomes</taxon>
    </lineage>
</organism>
<reference evidence="1" key="1">
    <citation type="journal article" date="2014" name="Front. Microbiol.">
        <title>High frequency of phylogenetically diverse reductive dehalogenase-homologous genes in deep subseafloor sedimentary metagenomes.</title>
        <authorList>
            <person name="Kawai M."/>
            <person name="Futagami T."/>
            <person name="Toyoda A."/>
            <person name="Takaki Y."/>
            <person name="Nishi S."/>
            <person name="Hori S."/>
            <person name="Arai W."/>
            <person name="Tsubouchi T."/>
            <person name="Morono Y."/>
            <person name="Uchiyama I."/>
            <person name="Ito T."/>
            <person name="Fujiyama A."/>
            <person name="Inagaki F."/>
            <person name="Takami H."/>
        </authorList>
    </citation>
    <scope>NUCLEOTIDE SEQUENCE</scope>
    <source>
        <strain evidence="1">Expedition CK06-06</strain>
    </source>
</reference>